<dbReference type="Proteomes" id="UP000178870">
    <property type="component" value="Unassembled WGS sequence"/>
</dbReference>
<sequence length="69" mass="7608">MGPKVKRYVATAEEVIRIALERPDSNITYDAWGTLAIDAESGIFITDRNPLDDGNGPFILTEVVQDTAR</sequence>
<protein>
    <submittedName>
        <fullName evidence="1">Uncharacterized protein</fullName>
    </submittedName>
</protein>
<evidence type="ECO:0000313" key="1">
    <source>
        <dbReference type="EMBL" id="OGM32086.1"/>
    </source>
</evidence>
<evidence type="ECO:0000313" key="2">
    <source>
        <dbReference type="Proteomes" id="UP000178870"/>
    </source>
</evidence>
<dbReference type="EMBL" id="MGGP01000018">
    <property type="protein sequence ID" value="OGM32086.1"/>
    <property type="molecule type" value="Genomic_DNA"/>
</dbReference>
<comment type="caution">
    <text evidence="1">The sequence shown here is derived from an EMBL/GenBank/DDBJ whole genome shotgun (WGS) entry which is preliminary data.</text>
</comment>
<name>A0A1F7YXK9_9BACT</name>
<dbReference type="AlphaFoldDB" id="A0A1F7YXK9"/>
<accession>A0A1F7YXK9</accession>
<gene>
    <name evidence="1" type="ORF">A2803_00780</name>
</gene>
<reference evidence="1 2" key="1">
    <citation type="journal article" date="2016" name="Nat. Commun.">
        <title>Thousands of microbial genomes shed light on interconnected biogeochemical processes in an aquifer system.</title>
        <authorList>
            <person name="Anantharaman K."/>
            <person name="Brown C.T."/>
            <person name="Hug L.A."/>
            <person name="Sharon I."/>
            <person name="Castelle C.J."/>
            <person name="Probst A.J."/>
            <person name="Thomas B.C."/>
            <person name="Singh A."/>
            <person name="Wilkins M.J."/>
            <person name="Karaoz U."/>
            <person name="Brodie E.L."/>
            <person name="Williams K.H."/>
            <person name="Hubbard S.S."/>
            <person name="Banfield J.F."/>
        </authorList>
    </citation>
    <scope>NUCLEOTIDE SEQUENCE [LARGE SCALE GENOMIC DNA]</scope>
</reference>
<organism evidence="1 2">
    <name type="scientific">Candidatus Woesebacteria bacterium RIFCSPHIGHO2_01_FULL_44_21</name>
    <dbReference type="NCBI Taxonomy" id="1802503"/>
    <lineage>
        <taxon>Bacteria</taxon>
        <taxon>Candidatus Woeseibacteriota</taxon>
    </lineage>
</organism>
<proteinExistence type="predicted"/>